<evidence type="ECO:0000313" key="2">
    <source>
        <dbReference type="Proteomes" id="UP000471521"/>
    </source>
</evidence>
<dbReference type="InterPro" id="IPR043952">
    <property type="entry name" value="DUF5783"/>
</dbReference>
<keyword evidence="2" id="KW-1185">Reference proteome</keyword>
<gene>
    <name evidence="1" type="ORF">GRX66_05670</name>
</gene>
<dbReference type="AlphaFoldDB" id="A0A6B0SEE6"/>
<sequence>MTDLTPEEFEEQKYVDYFPKLQTAYKRAFEEMNETYNSDLVHGIDQTILAESEPHYEGDGEFTIDLPGDPLSKLDGVIATDDTAEQVLDIYVEELQAQLRDIFGVDDEKA</sequence>
<dbReference type="RefSeq" id="WP_159525672.1">
    <property type="nucleotide sequence ID" value="NZ_WUUU01000028.1"/>
</dbReference>
<reference evidence="1 2" key="1">
    <citation type="submission" date="2019-12" db="EMBL/GenBank/DDBJ databases">
        <title>Isolation and characterization of three novel carbon monoxide-oxidizing members of Halobacteria from salione crusts and soils.</title>
        <authorList>
            <person name="Myers M.R."/>
            <person name="King G.M."/>
        </authorList>
    </citation>
    <scope>NUCLEOTIDE SEQUENCE [LARGE SCALE GENOMIC DNA]</scope>
    <source>
        <strain evidence="1 2">PCN9</strain>
    </source>
</reference>
<organism evidence="1 2">
    <name type="scientific">Halobacterium bonnevillei</name>
    <dbReference type="NCBI Taxonomy" id="2692200"/>
    <lineage>
        <taxon>Archaea</taxon>
        <taxon>Methanobacteriati</taxon>
        <taxon>Methanobacteriota</taxon>
        <taxon>Stenosarchaea group</taxon>
        <taxon>Halobacteria</taxon>
        <taxon>Halobacteriales</taxon>
        <taxon>Halobacteriaceae</taxon>
        <taxon>Halobacterium</taxon>
    </lineage>
</organism>
<accession>A0A6B0SEE6</accession>
<evidence type="ECO:0000313" key="1">
    <source>
        <dbReference type="EMBL" id="MXR20114.1"/>
    </source>
</evidence>
<dbReference type="EMBL" id="WUUU01000028">
    <property type="protein sequence ID" value="MXR20114.1"/>
    <property type="molecule type" value="Genomic_DNA"/>
</dbReference>
<name>A0A6B0SEE6_9EURY</name>
<dbReference type="Pfam" id="PF19095">
    <property type="entry name" value="DUF5783"/>
    <property type="match status" value="1"/>
</dbReference>
<comment type="caution">
    <text evidence="1">The sequence shown here is derived from an EMBL/GenBank/DDBJ whole genome shotgun (WGS) entry which is preliminary data.</text>
</comment>
<dbReference type="Proteomes" id="UP000471521">
    <property type="component" value="Unassembled WGS sequence"/>
</dbReference>
<dbReference type="OrthoDB" id="225920at2157"/>
<proteinExistence type="predicted"/>
<protein>
    <submittedName>
        <fullName evidence="1">Uncharacterized protein</fullName>
    </submittedName>
</protein>